<dbReference type="GO" id="GO:0005634">
    <property type="term" value="C:nucleus"/>
    <property type="evidence" value="ECO:0007669"/>
    <property type="project" value="InterPro"/>
</dbReference>
<protein>
    <submittedName>
        <fullName evidence="1">Uncharacterized protein</fullName>
    </submittedName>
</protein>
<dbReference type="EMBL" id="HBIB01027531">
    <property type="protein sequence ID" value="CAE0255633.1"/>
    <property type="molecule type" value="Transcribed_RNA"/>
</dbReference>
<name>A0A7S3DEW9_9EUKA</name>
<organism evidence="1">
    <name type="scientific">Palpitomonas bilix</name>
    <dbReference type="NCBI Taxonomy" id="652834"/>
    <lineage>
        <taxon>Eukaryota</taxon>
        <taxon>Eukaryota incertae sedis</taxon>
    </lineage>
</organism>
<dbReference type="Gene3D" id="3.30.160.360">
    <property type="match status" value="1"/>
</dbReference>
<dbReference type="AlphaFoldDB" id="A0A7S3DEW9"/>
<proteinExistence type="predicted"/>
<reference evidence="1" key="1">
    <citation type="submission" date="2021-01" db="EMBL/GenBank/DDBJ databases">
        <authorList>
            <person name="Corre E."/>
            <person name="Pelletier E."/>
            <person name="Niang G."/>
            <person name="Scheremetjew M."/>
            <person name="Finn R."/>
            <person name="Kale V."/>
            <person name="Holt S."/>
            <person name="Cochrane G."/>
            <person name="Meng A."/>
            <person name="Brown T."/>
            <person name="Cohen L."/>
        </authorList>
    </citation>
    <scope>NUCLEOTIDE SEQUENCE</scope>
    <source>
        <strain evidence="1">NIES-2562</strain>
    </source>
</reference>
<accession>A0A7S3DEW9</accession>
<evidence type="ECO:0000313" key="1">
    <source>
        <dbReference type="EMBL" id="CAE0255633.1"/>
    </source>
</evidence>
<dbReference type="InterPro" id="IPR003889">
    <property type="entry name" value="FYrich_C"/>
</dbReference>
<sequence length="124" mass="13880">MREEVQVNIPSWRDGETITYVSSTYINEEGCLTFCVMPKGHPNDKVEAKSCTRAWTEIGERAQQRILEEFGERKKLALSGIDFYGLRDLDIADIIGEMVVQARGEAAPFQHVDGGLHRYSGASS</sequence>
<gene>
    <name evidence="1" type="ORF">PBIL07802_LOCUS17887</name>
</gene>
<dbReference type="Pfam" id="PF05965">
    <property type="entry name" value="FYRC"/>
    <property type="match status" value="1"/>
</dbReference>